<keyword evidence="11 15" id="KW-0862">Zinc</keyword>
<dbReference type="OMA" id="HRCSWRS"/>
<evidence type="ECO:0000256" key="9">
    <source>
        <dbReference type="ARBA" id="ARBA00022723"/>
    </source>
</evidence>
<dbReference type="GeneID" id="54780641"/>
<dbReference type="Pfam" id="PF11722">
    <property type="entry name" value="zf-TRM13_CCCH"/>
    <property type="match status" value="1"/>
</dbReference>
<keyword evidence="8 15" id="KW-0819">tRNA processing</keyword>
<proteinExistence type="inferred from homology"/>
<evidence type="ECO:0000256" key="8">
    <source>
        <dbReference type="ARBA" id="ARBA00022694"/>
    </source>
</evidence>
<dbReference type="PANTHER" id="PTHR12998:SF0">
    <property type="entry name" value="TRNA:M(4)X MODIFICATION ENZYME TRM13 HOMOLOG"/>
    <property type="match status" value="1"/>
</dbReference>
<dbReference type="InterPro" id="IPR007871">
    <property type="entry name" value="Methyltransferase_TRM13"/>
</dbReference>
<evidence type="ECO:0000256" key="16">
    <source>
        <dbReference type="SAM" id="MobiDB-lite"/>
    </source>
</evidence>
<dbReference type="GO" id="GO:0008270">
    <property type="term" value="F:zinc ion binding"/>
    <property type="evidence" value="ECO:0007669"/>
    <property type="project" value="UniProtKB-KW"/>
</dbReference>
<dbReference type="Pfam" id="PF05253">
    <property type="entry name" value="zf-U11-48K"/>
    <property type="match status" value="1"/>
</dbReference>
<comment type="catalytic activity">
    <reaction evidence="12 15">
        <text>cytidine(4) in tRNA(Pro) + S-adenosyl-L-methionine = 2'-O-methylcytidine(4) in tRNA(Pro) + S-adenosyl-L-homocysteine + H(+)</text>
        <dbReference type="Rhea" id="RHEA:32767"/>
        <dbReference type="Rhea" id="RHEA-COMP:10397"/>
        <dbReference type="Rhea" id="RHEA-COMP:10398"/>
        <dbReference type="ChEBI" id="CHEBI:15378"/>
        <dbReference type="ChEBI" id="CHEBI:57856"/>
        <dbReference type="ChEBI" id="CHEBI:59789"/>
        <dbReference type="ChEBI" id="CHEBI:74495"/>
        <dbReference type="ChEBI" id="CHEBI:82748"/>
        <dbReference type="EC" id="2.1.1.225"/>
    </reaction>
</comment>
<keyword evidence="19" id="KW-1185">Reference proteome</keyword>
<keyword evidence="10 15" id="KW-0863">Zinc-finger</keyword>
<evidence type="ECO:0000256" key="15">
    <source>
        <dbReference type="RuleBase" id="RU367103"/>
    </source>
</evidence>
<feature type="domain" description="CHHC U11-48K-type" evidence="17">
    <location>
        <begin position="68"/>
        <end position="95"/>
    </location>
</feature>
<evidence type="ECO:0000256" key="5">
    <source>
        <dbReference type="ARBA" id="ARBA00022603"/>
    </source>
</evidence>
<evidence type="ECO:0000256" key="6">
    <source>
        <dbReference type="ARBA" id="ARBA00022679"/>
    </source>
</evidence>
<dbReference type="Pfam" id="PF05206">
    <property type="entry name" value="TRM13"/>
    <property type="match status" value="2"/>
</dbReference>
<organism evidence="18 19">
    <name type="scientific">Diutina rugosa</name>
    <name type="common">Yeast</name>
    <name type="synonym">Candida rugosa</name>
    <dbReference type="NCBI Taxonomy" id="5481"/>
    <lineage>
        <taxon>Eukaryota</taxon>
        <taxon>Fungi</taxon>
        <taxon>Dikarya</taxon>
        <taxon>Ascomycota</taxon>
        <taxon>Saccharomycotina</taxon>
        <taxon>Pichiomycetes</taxon>
        <taxon>Debaryomycetaceae</taxon>
        <taxon>Diutina</taxon>
    </lineage>
</organism>
<dbReference type="EC" id="2.1.1.225" evidence="3 15"/>
<feature type="compositionally biased region" description="Low complexity" evidence="16">
    <location>
        <begin position="1"/>
        <end position="17"/>
    </location>
</feature>
<comment type="function">
    <text evidence="1 15">tRNA methylase which 2'-O-methylates cytidine(4) in tRNA(Pro) and tRNA(Gly)(GCC), and adenosine(4) in tRNA(His).</text>
</comment>
<reference evidence="18 19" key="1">
    <citation type="submission" date="2019-07" db="EMBL/GenBank/DDBJ databases">
        <title>Genome assembly of two rare yeast pathogens: Diutina rugosa and Trichomonascus ciferrii.</title>
        <authorList>
            <person name="Mixao V."/>
            <person name="Saus E."/>
            <person name="Hansen A."/>
            <person name="Lass-Flor C."/>
            <person name="Gabaldon T."/>
        </authorList>
    </citation>
    <scope>NUCLEOTIDE SEQUENCE [LARGE SCALE GENOMIC DNA]</scope>
    <source>
        <strain evidence="18 19">CBS 613</strain>
    </source>
</reference>
<evidence type="ECO:0000256" key="3">
    <source>
        <dbReference type="ARBA" id="ARBA00012810"/>
    </source>
</evidence>
<dbReference type="PROSITE" id="PS51800">
    <property type="entry name" value="ZF_CHHC_U11_48K"/>
    <property type="match status" value="1"/>
</dbReference>
<evidence type="ECO:0000313" key="19">
    <source>
        <dbReference type="Proteomes" id="UP000449547"/>
    </source>
</evidence>
<dbReference type="OrthoDB" id="258806at2759"/>
<keyword evidence="9 15" id="KW-0479">Metal-binding</keyword>
<feature type="region of interest" description="Disordered" evidence="16">
    <location>
        <begin position="120"/>
        <end position="140"/>
    </location>
</feature>
<sequence length="443" mass="50330">MTPPSMSLPHGPSSPHSSNDEPKRKRVKKAPQGPRCQFFIERKNRQCPLQVPAGKNWCRQHDPDQSERVKCPLDPTHSVVKIHLADHLQRCNKRFKEKPWFKKDYHWLSYKEEAKTINGRSEAADGYEKESELDASNTRSGECEQETISQECDKESDDLCIATSTANAAQTQLIKYVVSVLDGITFEPLKKKHLHHKGLEPRLNQVTNQKHALQQSSLIGSLKEYDMLSENNYYVEFGCGKAEFSKYVADCITHDNSNTSMDKLGFGLIDRGVNRLKTDGKLKQITPSVKRDRIDIKDLDLEKFLEGEPATSVVAISKHLCGVATDLTFRCLHTIQSRVKGAVVAMCCRHVCKYHQLSPEARQFLARHHIKAESHFKALQKVASWAVDGGKDVEVGLKARRLIDEARVQGVRQQFAQHHVELIEYASRETTLENCAMCVYIKR</sequence>
<evidence type="ECO:0000313" key="18">
    <source>
        <dbReference type="EMBL" id="KAA8904038.1"/>
    </source>
</evidence>
<dbReference type="AlphaFoldDB" id="A0A642UW78"/>
<dbReference type="InterPro" id="IPR021721">
    <property type="entry name" value="Znf_CCCH-type_TRM13"/>
</dbReference>
<gene>
    <name evidence="18" type="ORF">DIURU_001990</name>
</gene>
<name>A0A642UW78_DIURU</name>
<dbReference type="VEuPathDB" id="FungiDB:DIURU_001990"/>
<feature type="region of interest" description="Disordered" evidence="16">
    <location>
        <begin position="1"/>
        <end position="35"/>
    </location>
</feature>
<comment type="catalytic activity">
    <reaction evidence="13 15">
        <text>cytidine(4) in tRNA(Gly)(GCC) + S-adenosyl-L-methionine = 2'-O-methylcytidine(4) in tRNA(Gly)(GCC) + S-adenosyl-L-homocysteine + H(+)</text>
        <dbReference type="Rhea" id="RHEA:43192"/>
        <dbReference type="Rhea" id="RHEA-COMP:10399"/>
        <dbReference type="Rhea" id="RHEA-COMP:10400"/>
        <dbReference type="ChEBI" id="CHEBI:15378"/>
        <dbReference type="ChEBI" id="CHEBI:57856"/>
        <dbReference type="ChEBI" id="CHEBI:59789"/>
        <dbReference type="ChEBI" id="CHEBI:74495"/>
        <dbReference type="ChEBI" id="CHEBI:82748"/>
        <dbReference type="EC" id="2.1.1.225"/>
    </reaction>
</comment>
<evidence type="ECO:0000256" key="1">
    <source>
        <dbReference type="ARBA" id="ARBA00002267"/>
    </source>
</evidence>
<evidence type="ECO:0000256" key="10">
    <source>
        <dbReference type="ARBA" id="ARBA00022771"/>
    </source>
</evidence>
<comment type="catalytic activity">
    <reaction evidence="14 15">
        <text>adenosine(4) in tRNA(His) + S-adenosyl-L-methionine = 2'-O-methyladenosine(4) in tRNA(His) + S-adenosyl-L-homocysteine + H(+)</text>
        <dbReference type="Rhea" id="RHEA:43196"/>
        <dbReference type="Rhea" id="RHEA-COMP:10401"/>
        <dbReference type="Rhea" id="RHEA-COMP:10402"/>
        <dbReference type="ChEBI" id="CHEBI:15378"/>
        <dbReference type="ChEBI" id="CHEBI:57856"/>
        <dbReference type="ChEBI" id="CHEBI:59789"/>
        <dbReference type="ChEBI" id="CHEBI:74411"/>
        <dbReference type="ChEBI" id="CHEBI:74477"/>
        <dbReference type="EC" id="2.1.1.225"/>
    </reaction>
</comment>
<dbReference type="Proteomes" id="UP000449547">
    <property type="component" value="Unassembled WGS sequence"/>
</dbReference>
<evidence type="ECO:0000256" key="13">
    <source>
        <dbReference type="ARBA" id="ARBA00048635"/>
    </source>
</evidence>
<evidence type="ECO:0000256" key="11">
    <source>
        <dbReference type="ARBA" id="ARBA00022833"/>
    </source>
</evidence>
<dbReference type="GO" id="GO:0030488">
    <property type="term" value="P:tRNA methylation"/>
    <property type="evidence" value="ECO:0007669"/>
    <property type="project" value="InterPro"/>
</dbReference>
<evidence type="ECO:0000256" key="14">
    <source>
        <dbReference type="ARBA" id="ARBA00049393"/>
    </source>
</evidence>
<dbReference type="EMBL" id="SWFT01000064">
    <property type="protein sequence ID" value="KAA8904038.1"/>
    <property type="molecule type" value="Genomic_DNA"/>
</dbReference>
<dbReference type="PANTHER" id="PTHR12998">
    <property type="entry name" value="TRNA:M(4)X MODIFICATION ENZYME TRM13 HOMOLOG"/>
    <property type="match status" value="1"/>
</dbReference>
<dbReference type="GO" id="GO:0106050">
    <property type="term" value="F:tRNA 2'-O-methyltransferase activity"/>
    <property type="evidence" value="ECO:0007669"/>
    <property type="project" value="UniProtKB-UniRule"/>
</dbReference>
<dbReference type="RefSeq" id="XP_034013123.1">
    <property type="nucleotide sequence ID" value="XM_034154592.1"/>
</dbReference>
<dbReference type="InterPro" id="IPR022776">
    <property type="entry name" value="TRM13/UPF0224_CHHC_Znf_dom"/>
</dbReference>
<evidence type="ECO:0000259" key="17">
    <source>
        <dbReference type="PROSITE" id="PS51800"/>
    </source>
</evidence>
<feature type="compositionally biased region" description="Basic and acidic residues" evidence="16">
    <location>
        <begin position="122"/>
        <end position="132"/>
    </location>
</feature>
<keyword evidence="6 15" id="KW-0808">Transferase</keyword>
<evidence type="ECO:0000256" key="12">
    <source>
        <dbReference type="ARBA" id="ARBA00048165"/>
    </source>
</evidence>
<dbReference type="InterPro" id="IPR039044">
    <property type="entry name" value="Trm13"/>
</dbReference>
<accession>A0A642UW78</accession>
<evidence type="ECO:0000256" key="7">
    <source>
        <dbReference type="ARBA" id="ARBA00022691"/>
    </source>
</evidence>
<keyword evidence="7 15" id="KW-0949">S-adenosyl-L-methionine</keyword>
<keyword evidence="5 15" id="KW-0489">Methyltransferase</keyword>
<evidence type="ECO:0000256" key="4">
    <source>
        <dbReference type="ARBA" id="ARBA00015883"/>
    </source>
</evidence>
<evidence type="ECO:0000256" key="2">
    <source>
        <dbReference type="ARBA" id="ARBA00005265"/>
    </source>
</evidence>
<protein>
    <recommendedName>
        <fullName evidence="4 15">tRNA:m(4)X modification enzyme TRM13</fullName>
        <ecNumber evidence="3 15">2.1.1.225</ecNumber>
    </recommendedName>
</protein>
<comment type="similarity">
    <text evidence="2 15">Belongs to the methyltransferase TRM13 family.</text>
</comment>
<comment type="caution">
    <text evidence="18">The sequence shown here is derived from an EMBL/GenBank/DDBJ whole genome shotgun (WGS) entry which is preliminary data.</text>
</comment>